<reference evidence="5 6" key="1">
    <citation type="submission" date="2017-11" db="EMBL/GenBank/DDBJ databases">
        <title>Genome sequencing of Fusobacterium periodonticum KCOM 2555.</title>
        <authorList>
            <person name="Kook J.-K."/>
            <person name="Park S.-N."/>
            <person name="Lim Y.K."/>
        </authorList>
    </citation>
    <scope>NUCLEOTIDE SEQUENCE [LARGE SCALE GENOMIC DNA]</scope>
    <source>
        <strain evidence="5 6">KCOM 2555</strain>
    </source>
</reference>
<proteinExistence type="inferred from homology"/>
<feature type="coiled-coil region" evidence="3">
    <location>
        <begin position="454"/>
        <end position="511"/>
    </location>
</feature>
<feature type="coiled-coil region" evidence="3">
    <location>
        <begin position="238"/>
        <end position="292"/>
    </location>
</feature>
<dbReference type="RefSeq" id="WP_100026974.1">
    <property type="nucleotide sequence ID" value="NZ_CP024704.1"/>
</dbReference>
<evidence type="ECO:0000313" key="6">
    <source>
        <dbReference type="Proteomes" id="UP000230781"/>
    </source>
</evidence>
<name>A0A2D3PTU5_9FUSO</name>
<dbReference type="Proteomes" id="UP000230781">
    <property type="component" value="Chromosome"/>
</dbReference>
<evidence type="ECO:0000313" key="5">
    <source>
        <dbReference type="EMBL" id="ATV71057.1"/>
    </source>
</evidence>
<dbReference type="InterPro" id="IPR005053">
    <property type="entry name" value="MobA_MobL"/>
</dbReference>
<accession>A0A2D3PTU5</accession>
<sequence length="803" mass="94564">MATYRLCYKKGKVGYSKSHAAYIQREDGYQSKEEDLVYTESGNMNFNGEKINAEKFWEYADTYERVNSVAYRELELNIPNEFNHEQAKELIDNFVKKELGEKYPYTYAIHESKNEENEKNLHCHLMFSERELDGIDRDLSQYFKRANSKNPEKGGAKKNREWQEKSRLLDLRKSWEIETNNLLEKNGFEDRVDCRTLKEIRQDLLESGMFDKAETYNRLPINVAGKILYKVGHGIELNEAEKEQYDKYIETVNRKKELERIYEERENKKTERKNLENEIEKLEKENSRERAINICSKGEYFKLKKQYSDISKKIKKYPENKILKSEQDRLSKVINNIEEKSIKSNKYINILSNLETKRVASLETLKTQYSEKFNDEYLTKEEKKYKEKYQDYDLINLKIKLETLSNENVTEKAVNILSNYEYNFKLVETFEIQDNKKELEKKYNEATLFDPKQAKDFKLDLSFVEKKLENKQNEIINLIDAIDEKKLNNFIEQIEKNNEVEKTIIAKIIEEKSSSRNEIDLMKDKIILLEKFSKLEKLYNKELRNNDKNRKKIFSVSSELASVESLLNSEYKSINIKDDIAQNNLKAIQNQIIKNEKRILVAENVIDKTKAILSAHSKKHNLSGIEIIAIGNLSKGEYWKNYKEIKRITSEIKNDEKTLSNMGIVSFGKGVLKKDIDLKKKKLEELEKTEYKIVNTYKQDKNFSLEVNKVSSHYNNILKTYQKIIVAAKIDNDINYKVKSNIERTGKQISTYKKTPSKNRHKGVTIEGSSGLKSNVKNIFDDTEIRSTVGIHLEKDKENGWEI</sequence>
<dbReference type="AlphaFoldDB" id="A0A2D3PTU5"/>
<comment type="similarity">
    <text evidence="1">Belongs to the MobA/MobL family.</text>
</comment>
<keyword evidence="3" id="KW-0175">Coiled coil</keyword>
<dbReference type="Gene3D" id="3.30.930.30">
    <property type="match status" value="1"/>
</dbReference>
<dbReference type="Pfam" id="PF03389">
    <property type="entry name" value="MobA_MobL"/>
    <property type="match status" value="1"/>
</dbReference>
<evidence type="ECO:0000256" key="1">
    <source>
        <dbReference type="ARBA" id="ARBA00010873"/>
    </source>
</evidence>
<keyword evidence="2" id="KW-0184">Conjugation</keyword>
<evidence type="ECO:0000256" key="2">
    <source>
        <dbReference type="ARBA" id="ARBA00022971"/>
    </source>
</evidence>
<organism evidence="5 6">
    <name type="scientific">Fusobacterium pseudoperiodonticum</name>
    <dbReference type="NCBI Taxonomy" id="2663009"/>
    <lineage>
        <taxon>Bacteria</taxon>
        <taxon>Fusobacteriati</taxon>
        <taxon>Fusobacteriota</taxon>
        <taxon>Fusobacteriia</taxon>
        <taxon>Fusobacteriales</taxon>
        <taxon>Fusobacteriaceae</taxon>
        <taxon>Fusobacterium</taxon>
    </lineage>
</organism>
<feature type="domain" description="MobA/MobL protein" evidence="4">
    <location>
        <begin position="24"/>
        <end position="199"/>
    </location>
</feature>
<dbReference type="EMBL" id="CP024704">
    <property type="protein sequence ID" value="ATV71057.1"/>
    <property type="molecule type" value="Genomic_DNA"/>
</dbReference>
<gene>
    <name evidence="5" type="ORF">CTM98_10565</name>
</gene>
<evidence type="ECO:0000256" key="3">
    <source>
        <dbReference type="SAM" id="Coils"/>
    </source>
</evidence>
<evidence type="ECO:0000259" key="4">
    <source>
        <dbReference type="Pfam" id="PF03389"/>
    </source>
</evidence>
<protein>
    <submittedName>
        <fullName evidence="5">Plasmid mobilization protein</fullName>
    </submittedName>
</protein>